<dbReference type="SUPFAM" id="SSF51658">
    <property type="entry name" value="Xylose isomerase-like"/>
    <property type="match status" value="1"/>
</dbReference>
<dbReference type="HOGENOM" id="CLU_017168_1_1_1"/>
<reference evidence="8 9" key="1">
    <citation type="submission" date="2015-01" db="EMBL/GenBank/DDBJ databases">
        <title>The Genome Sequence of Exophiala sideris CBS121828.</title>
        <authorList>
            <consortium name="The Broad Institute Genomics Platform"/>
            <person name="Cuomo C."/>
            <person name="de Hoog S."/>
            <person name="Gorbushina A."/>
            <person name="Stielow B."/>
            <person name="Teixiera M."/>
            <person name="Abouelleil A."/>
            <person name="Chapman S.B."/>
            <person name="Priest M."/>
            <person name="Young S.K."/>
            <person name="Wortman J."/>
            <person name="Nusbaum C."/>
            <person name="Birren B."/>
        </authorList>
    </citation>
    <scope>NUCLEOTIDE SEQUENCE [LARGE SCALE GENOMIC DNA]</scope>
    <source>
        <strain evidence="8 9">CBS 121828</strain>
    </source>
</reference>
<dbReference type="OrthoDB" id="541883at2759"/>
<feature type="compositionally biased region" description="Basic and acidic residues" evidence="7">
    <location>
        <begin position="640"/>
        <end position="661"/>
    </location>
</feature>
<dbReference type="GO" id="GO:0005634">
    <property type="term" value="C:nucleus"/>
    <property type="evidence" value="ECO:0007669"/>
    <property type="project" value="TreeGrafter"/>
</dbReference>
<feature type="compositionally biased region" description="Basic residues" evidence="7">
    <location>
        <begin position="572"/>
        <end position="585"/>
    </location>
</feature>
<proteinExistence type="predicted"/>
<dbReference type="GO" id="GO:0006289">
    <property type="term" value="P:nucleotide-excision repair"/>
    <property type="evidence" value="ECO:0007669"/>
    <property type="project" value="InterPro"/>
</dbReference>
<evidence type="ECO:0000256" key="5">
    <source>
        <dbReference type="ARBA" id="ARBA00022801"/>
    </source>
</evidence>
<evidence type="ECO:0000256" key="3">
    <source>
        <dbReference type="ARBA" id="ARBA00022763"/>
    </source>
</evidence>
<evidence type="ECO:0000256" key="1">
    <source>
        <dbReference type="ARBA" id="ARBA00022722"/>
    </source>
</evidence>
<feature type="compositionally biased region" description="Low complexity" evidence="7">
    <location>
        <begin position="92"/>
        <end position="101"/>
    </location>
</feature>
<accession>A0A0D1XGD4</accession>
<evidence type="ECO:0000313" key="9">
    <source>
        <dbReference type="Proteomes" id="UP000053599"/>
    </source>
</evidence>
<feature type="compositionally biased region" description="Acidic residues" evidence="7">
    <location>
        <begin position="739"/>
        <end position="758"/>
    </location>
</feature>
<keyword evidence="2 8" id="KW-0255">Endonuclease</keyword>
<feature type="region of interest" description="Disordered" evidence="7">
    <location>
        <begin position="564"/>
        <end position="798"/>
    </location>
</feature>
<evidence type="ECO:0000256" key="6">
    <source>
        <dbReference type="ARBA" id="ARBA00023204"/>
    </source>
</evidence>
<feature type="compositionally biased region" description="Basic and acidic residues" evidence="7">
    <location>
        <begin position="248"/>
        <end position="271"/>
    </location>
</feature>
<feature type="compositionally biased region" description="Low complexity" evidence="7">
    <location>
        <begin position="662"/>
        <end position="675"/>
    </location>
</feature>
<keyword evidence="5" id="KW-0378">Hydrolase</keyword>
<dbReference type="PANTHER" id="PTHR31290">
    <property type="entry name" value="UV-DAMAGE ENDONUCLEASE"/>
    <property type="match status" value="1"/>
</dbReference>
<dbReference type="NCBIfam" id="TIGR00629">
    <property type="entry name" value="uvde"/>
    <property type="match status" value="1"/>
</dbReference>
<feature type="region of interest" description="Disordered" evidence="7">
    <location>
        <begin position="75"/>
        <end position="208"/>
    </location>
</feature>
<dbReference type="STRING" id="1016849.A0A0D1XGD4"/>
<evidence type="ECO:0000256" key="7">
    <source>
        <dbReference type="SAM" id="MobiDB-lite"/>
    </source>
</evidence>
<feature type="compositionally biased region" description="Basic and acidic residues" evidence="7">
    <location>
        <begin position="124"/>
        <end position="134"/>
    </location>
</feature>
<dbReference type="GO" id="GO:0004519">
    <property type="term" value="F:endonuclease activity"/>
    <property type="evidence" value="ECO:0007669"/>
    <property type="project" value="UniProtKB-KW"/>
</dbReference>
<feature type="compositionally biased region" description="Basic residues" evidence="7">
    <location>
        <begin position="709"/>
        <end position="725"/>
    </location>
</feature>
<dbReference type="InterPro" id="IPR036237">
    <property type="entry name" value="Xyl_isomerase-like_sf"/>
</dbReference>
<dbReference type="Pfam" id="PF03851">
    <property type="entry name" value="UvdE"/>
    <property type="match status" value="1"/>
</dbReference>
<feature type="compositionally biased region" description="Acidic residues" evidence="7">
    <location>
        <begin position="589"/>
        <end position="600"/>
    </location>
</feature>
<dbReference type="GO" id="GO:0043504">
    <property type="term" value="P:mitochondrial DNA repair"/>
    <property type="evidence" value="ECO:0007669"/>
    <property type="project" value="TreeGrafter"/>
</dbReference>
<feature type="compositionally biased region" description="Acidic residues" evidence="7">
    <location>
        <begin position="183"/>
        <end position="192"/>
    </location>
</feature>
<evidence type="ECO:0000256" key="2">
    <source>
        <dbReference type="ARBA" id="ARBA00022759"/>
    </source>
</evidence>
<keyword evidence="1" id="KW-0540">Nuclease</keyword>
<keyword evidence="4" id="KW-0228">DNA excision</keyword>
<sequence>MITTRLRTVIASRQLVLNTSLNRWNSRFAAPSFRFEPRPSALSLALHSMAKRKRSSAADAEIVPTPKTLPVNVASVASSMMPPEPIRRTSSRRASTQAAPADIDTNPDTNHKIEDAPDALRASPDAEEKPEGATKKRKKTASATKVKKEADETEVNGVVEKAPSPAPKKAAKNEDDVDRADPEGEDDEAADPEELKEALSRAPPVNSSYLPLPWKGRIGYACLNTYLRASNPPVFSSRTCRIASILEHRHPLKDPAQPEHATKNRPDKDQPADISRGQAYVEALGLANARDTPKMLRWNNRYGIKFMRLSSEMFPFASHDVYGYKLAPFASEALAEAGRVAAELGHRLTTHPGQFTQLGSPRKEVITASIRDLEYHCELLDLLKMPEQQNRDAVMILHMGGIFGDKAATIERFKQNYRALPEGIKARLVLENDDVCYSVHDLLPVCEELNIPLVLDYHHHNIVFDADKIREGTLDIMNLYDRIKATWTKKGITQKMHYSEPTPAAITARQRRKHNPRVATLPPCAQDMDLMIEAKDKEQAVFELMRTFKLPGFDTFNDILPYVRNDENKPWKPPKKPKKAAKKKSKTAEDDEEDIDDIEVEAQPPPLIPDEEVGMGGPEGRVYWPPGMEEWLRPKKREVKPRDPEKAKTTAERAAARRAEKAAWQAAQEAGNAAASLTDASASVSASELVDGDTSLDLEKTKSVYNMAKKQKPARAPRAANKKTAKSVPTPSSSGLSDIDGDEVEQDVDMPDLTDAEENVAAVPAPAKKGGRSAPTRTTSGRATKRKAVNYAEGDEDE</sequence>
<protein>
    <submittedName>
        <fullName evidence="8">UV damage endonuclease UvdE</fullName>
    </submittedName>
</protein>
<dbReference type="GO" id="GO:0016787">
    <property type="term" value="F:hydrolase activity"/>
    <property type="evidence" value="ECO:0007669"/>
    <property type="project" value="UniProtKB-KW"/>
</dbReference>
<keyword evidence="3" id="KW-0227">DNA damage</keyword>
<feature type="compositionally biased region" description="Basic and acidic residues" evidence="7">
    <location>
        <begin position="171"/>
        <end position="182"/>
    </location>
</feature>
<feature type="region of interest" description="Disordered" evidence="7">
    <location>
        <begin position="248"/>
        <end position="272"/>
    </location>
</feature>
<dbReference type="EMBL" id="KN846951">
    <property type="protein sequence ID" value="KIV87211.1"/>
    <property type="molecule type" value="Genomic_DNA"/>
</dbReference>
<dbReference type="GO" id="GO:0009411">
    <property type="term" value="P:response to UV"/>
    <property type="evidence" value="ECO:0007669"/>
    <property type="project" value="InterPro"/>
</dbReference>
<dbReference type="InterPro" id="IPR004601">
    <property type="entry name" value="UvdE"/>
</dbReference>
<dbReference type="AlphaFoldDB" id="A0A0D1XGD4"/>
<dbReference type="Proteomes" id="UP000053599">
    <property type="component" value="Unassembled WGS sequence"/>
</dbReference>
<feature type="compositionally biased region" description="Polar residues" evidence="7">
    <location>
        <begin position="727"/>
        <end position="736"/>
    </location>
</feature>
<gene>
    <name evidence="8" type="ORF">PV11_02773</name>
</gene>
<keyword evidence="6" id="KW-0234">DNA repair</keyword>
<organism evidence="8 9">
    <name type="scientific">Exophiala sideris</name>
    <dbReference type="NCBI Taxonomy" id="1016849"/>
    <lineage>
        <taxon>Eukaryota</taxon>
        <taxon>Fungi</taxon>
        <taxon>Dikarya</taxon>
        <taxon>Ascomycota</taxon>
        <taxon>Pezizomycotina</taxon>
        <taxon>Eurotiomycetes</taxon>
        <taxon>Chaetothyriomycetidae</taxon>
        <taxon>Chaetothyriales</taxon>
        <taxon>Herpotrichiellaceae</taxon>
        <taxon>Exophiala</taxon>
    </lineage>
</organism>
<name>A0A0D1XGD4_9EURO</name>
<evidence type="ECO:0000313" key="8">
    <source>
        <dbReference type="EMBL" id="KIV87211.1"/>
    </source>
</evidence>
<evidence type="ECO:0000256" key="4">
    <source>
        <dbReference type="ARBA" id="ARBA00022769"/>
    </source>
</evidence>
<dbReference type="GO" id="GO:0005739">
    <property type="term" value="C:mitochondrion"/>
    <property type="evidence" value="ECO:0007669"/>
    <property type="project" value="TreeGrafter"/>
</dbReference>
<dbReference type="PANTHER" id="PTHR31290:SF5">
    <property type="entry name" value="UV-DAMAGE ENDONUCLEASE"/>
    <property type="match status" value="1"/>
</dbReference>
<dbReference type="Gene3D" id="3.20.20.150">
    <property type="entry name" value="Divalent-metal-dependent TIM barrel enzymes"/>
    <property type="match status" value="1"/>
</dbReference>